<dbReference type="PROSITE" id="PS00061">
    <property type="entry name" value="ADH_SHORT"/>
    <property type="match status" value="1"/>
</dbReference>
<evidence type="ECO:0000313" key="14">
    <source>
        <dbReference type="Proteomes" id="UP000028007"/>
    </source>
</evidence>
<evidence type="ECO:0000256" key="4">
    <source>
        <dbReference type="ARBA" id="ARBA00044050"/>
    </source>
</evidence>
<dbReference type="GO" id="GO:0035527">
    <property type="term" value="F:3-hydroxypropionate dehydrogenase (NADP+) activity"/>
    <property type="evidence" value="ECO:0007669"/>
    <property type="project" value="UniProtKB-EC"/>
</dbReference>
<organism evidence="13 14">
    <name type="scientific">Pedobacter antarcticus 4BY</name>
    <dbReference type="NCBI Taxonomy" id="1358423"/>
    <lineage>
        <taxon>Bacteria</taxon>
        <taxon>Pseudomonadati</taxon>
        <taxon>Bacteroidota</taxon>
        <taxon>Sphingobacteriia</taxon>
        <taxon>Sphingobacteriales</taxon>
        <taxon>Sphingobacteriaceae</taxon>
        <taxon>Pedobacter</taxon>
    </lineage>
</organism>
<dbReference type="PIRSF" id="PIRSF000126">
    <property type="entry name" value="11-beta-HSD1"/>
    <property type="match status" value="1"/>
</dbReference>
<name>A0A081PKR1_9SPHI</name>
<evidence type="ECO:0000256" key="8">
    <source>
        <dbReference type="ARBA" id="ARBA00044349"/>
    </source>
</evidence>
<dbReference type="PRINTS" id="PR00080">
    <property type="entry name" value="SDRFAMILY"/>
</dbReference>
<keyword evidence="12" id="KW-1133">Transmembrane helix</keyword>
<reference evidence="13 14" key="1">
    <citation type="journal article" date="1992" name="Int. J. Syst. Bacteriol.">
        <title>Sphingobacterium antarcticus sp. nov. a Psychrotrophic Bacterium from the Soils of Schirmacher Oasis, Antarctica.</title>
        <authorList>
            <person name="Shivaji S."/>
            <person name="Ray M.K."/>
            <person name="Rao N.S."/>
            <person name="Saiserr L."/>
            <person name="Jagannadham M.V."/>
            <person name="Kumar G.S."/>
            <person name="Reddy G."/>
            <person name="Bhargava P.M."/>
        </authorList>
    </citation>
    <scope>NUCLEOTIDE SEQUENCE [LARGE SCALE GENOMIC DNA]</scope>
    <source>
        <strain evidence="13 14">4BY</strain>
    </source>
</reference>
<dbReference type="AlphaFoldDB" id="A0A081PKR1"/>
<evidence type="ECO:0000256" key="6">
    <source>
        <dbReference type="ARBA" id="ARBA00044065"/>
    </source>
</evidence>
<protein>
    <recommendedName>
        <fullName evidence="6">NADP-dependent 3-hydroxy acid dehydrogenase YdfG</fullName>
        <ecNumber evidence="4">1.1.1.298</ecNumber>
        <ecNumber evidence="5">1.1.1.381</ecNumber>
    </recommendedName>
    <alternativeName>
        <fullName evidence="8">L-allo-threonine dehydrogenase</fullName>
    </alternativeName>
    <alternativeName>
        <fullName evidence="7">Malonic semialdehyde reductase</fullName>
    </alternativeName>
</protein>
<dbReference type="InterPro" id="IPR002347">
    <property type="entry name" value="SDR_fam"/>
</dbReference>
<dbReference type="EC" id="1.1.1.298" evidence="4"/>
<dbReference type="Gene3D" id="3.40.50.720">
    <property type="entry name" value="NAD(P)-binding Rossmann-like Domain"/>
    <property type="match status" value="1"/>
</dbReference>
<dbReference type="InterPro" id="IPR036291">
    <property type="entry name" value="NAD(P)-bd_dom_sf"/>
</dbReference>
<accession>A0A081PKR1</accession>
<dbReference type="EMBL" id="JNFF01000019">
    <property type="protein sequence ID" value="KEQ31284.1"/>
    <property type="molecule type" value="Genomic_DNA"/>
</dbReference>
<keyword evidence="14" id="KW-1185">Reference proteome</keyword>
<comment type="catalytic activity">
    <reaction evidence="10">
        <text>3-hydroxypropanoate + NADP(+) = 3-oxopropanoate + NADPH + H(+)</text>
        <dbReference type="Rhea" id="RHEA:26438"/>
        <dbReference type="ChEBI" id="CHEBI:15378"/>
        <dbReference type="ChEBI" id="CHEBI:16510"/>
        <dbReference type="ChEBI" id="CHEBI:33190"/>
        <dbReference type="ChEBI" id="CHEBI:57783"/>
        <dbReference type="ChEBI" id="CHEBI:58349"/>
        <dbReference type="EC" id="1.1.1.298"/>
    </reaction>
</comment>
<keyword evidence="12" id="KW-0812">Transmembrane</keyword>
<evidence type="ECO:0000256" key="2">
    <source>
        <dbReference type="ARBA" id="ARBA00023002"/>
    </source>
</evidence>
<evidence type="ECO:0000256" key="3">
    <source>
        <dbReference type="ARBA" id="ARBA00043812"/>
    </source>
</evidence>
<dbReference type="SUPFAM" id="SSF51735">
    <property type="entry name" value="NAD(P)-binding Rossmann-fold domains"/>
    <property type="match status" value="1"/>
</dbReference>
<feature type="transmembrane region" description="Helical" evidence="12">
    <location>
        <begin position="137"/>
        <end position="158"/>
    </location>
</feature>
<dbReference type="eggNOG" id="COG0300">
    <property type="taxonomic scope" value="Bacteria"/>
</dbReference>
<evidence type="ECO:0000256" key="7">
    <source>
        <dbReference type="ARBA" id="ARBA00044271"/>
    </source>
</evidence>
<dbReference type="InterPro" id="IPR020904">
    <property type="entry name" value="Sc_DH/Rdtase_CS"/>
</dbReference>
<gene>
    <name evidence="13" type="ORF">N180_03290</name>
</gene>
<evidence type="ECO:0000313" key="13">
    <source>
        <dbReference type="EMBL" id="KEQ31284.1"/>
    </source>
</evidence>
<dbReference type="EC" id="1.1.1.381" evidence="5"/>
<evidence type="ECO:0000256" key="9">
    <source>
        <dbReference type="ARBA" id="ARBA00045650"/>
    </source>
</evidence>
<dbReference type="PANTHER" id="PTHR43086:SF3">
    <property type="entry name" value="NADP-DEPENDENT 3-HYDROXY ACID DEHYDROGENASE YDFG"/>
    <property type="match status" value="1"/>
</dbReference>
<evidence type="ECO:0000256" key="5">
    <source>
        <dbReference type="ARBA" id="ARBA00044059"/>
    </source>
</evidence>
<comment type="function">
    <text evidence="9">NADP-dependent dehydrogenase with broad substrate specificity acting on 3-hydroxy acids. Catalyzes the NADP-dependent oxidation of L-allo-threonine to L-2-amino-3-keto-butyrate, which is spontaneously decarboxylated into aminoacetone. Also acts on D-threonine, L-serine, D-serine, D-3-hydroxyisobutyrate, L-3-hydroxyisobutyrate, D-glycerate and L-glycerate. Able to catalyze the reduction of the malonic semialdehyde to 3-hydroxypropionic acid. YdfG is apparently supplementing RutE, the presumed malonic semialdehyde reductase involved in pyrimidine degradation since both are able to detoxify malonic semialdehyde.</text>
</comment>
<dbReference type="PANTHER" id="PTHR43086">
    <property type="entry name" value="VERY-LONG-CHAIN 3-OXOOACYL-COA REDUCTASE"/>
    <property type="match status" value="1"/>
</dbReference>
<evidence type="ECO:0000256" key="12">
    <source>
        <dbReference type="SAM" id="Phobius"/>
    </source>
</evidence>
<dbReference type="PRINTS" id="PR00081">
    <property type="entry name" value="GDHRDH"/>
</dbReference>
<dbReference type="OrthoDB" id="9808814at2"/>
<comment type="catalytic activity">
    <reaction evidence="3">
        <text>L-allo-threonine + NADP(+) = aminoacetone + CO2 + NADPH</text>
        <dbReference type="Rhea" id="RHEA:43524"/>
        <dbReference type="ChEBI" id="CHEBI:16526"/>
        <dbReference type="ChEBI" id="CHEBI:57783"/>
        <dbReference type="ChEBI" id="CHEBI:58320"/>
        <dbReference type="ChEBI" id="CHEBI:58349"/>
        <dbReference type="ChEBI" id="CHEBI:58585"/>
        <dbReference type="EC" id="1.1.1.381"/>
    </reaction>
</comment>
<evidence type="ECO:0000256" key="1">
    <source>
        <dbReference type="ARBA" id="ARBA00006484"/>
    </source>
</evidence>
<comment type="similarity">
    <text evidence="1 11">Belongs to the short-chain dehydrogenases/reductases (SDR) family.</text>
</comment>
<dbReference type="Pfam" id="PF00106">
    <property type="entry name" value="adh_short"/>
    <property type="match status" value="1"/>
</dbReference>
<evidence type="ECO:0000256" key="11">
    <source>
        <dbReference type="RuleBase" id="RU000363"/>
    </source>
</evidence>
<comment type="caution">
    <text evidence="13">The sequence shown here is derived from an EMBL/GenBank/DDBJ whole genome shotgun (WGS) entry which is preliminary data.</text>
</comment>
<proteinExistence type="inferred from homology"/>
<dbReference type="RefSeq" id="WP_037438352.1">
    <property type="nucleotide sequence ID" value="NZ_JNFF01000019.1"/>
</dbReference>
<dbReference type="Proteomes" id="UP000028007">
    <property type="component" value="Unassembled WGS sequence"/>
</dbReference>
<keyword evidence="12" id="KW-0472">Membrane</keyword>
<evidence type="ECO:0000256" key="10">
    <source>
        <dbReference type="ARBA" id="ARBA00047274"/>
    </source>
</evidence>
<feature type="transmembrane region" description="Helical" evidence="12">
    <location>
        <begin position="112"/>
        <end position="131"/>
    </location>
</feature>
<keyword evidence="2" id="KW-0560">Oxidoreductase</keyword>
<sequence>MKDNKNMGTAVVTGASSGLGEVFAERLAKRGYNLKLVARRKDRLDSLAEKLENKYGIKVTNLVADLGSETDLQGVVNDLSADKSITLLINNAGTSTLASVTATSTEKQKAMIGVNVTALMLLSNAVLPLFIERNEGVLVNIASVLGFYSLPISAVYSGTKGFVVQYTRGLQEELKGTNVRVQLVNPATTATEIWEVGGIPLSALDASTIMETEDCVDAILVGLDNGELATHPSVNDQQLIDNYEDARLKLFKGSQHSKAADRYTIQ</sequence>